<feature type="signal peptide" evidence="2">
    <location>
        <begin position="1"/>
        <end position="21"/>
    </location>
</feature>
<organism evidence="3 4">
    <name type="scientific">Hyaloscypha hepaticicola</name>
    <dbReference type="NCBI Taxonomy" id="2082293"/>
    <lineage>
        <taxon>Eukaryota</taxon>
        <taxon>Fungi</taxon>
        <taxon>Dikarya</taxon>
        <taxon>Ascomycota</taxon>
        <taxon>Pezizomycotina</taxon>
        <taxon>Leotiomycetes</taxon>
        <taxon>Helotiales</taxon>
        <taxon>Hyaloscyphaceae</taxon>
        <taxon>Hyaloscypha</taxon>
    </lineage>
</organism>
<dbReference type="AlphaFoldDB" id="A0A2J6PNK8"/>
<proteinExistence type="predicted"/>
<feature type="region of interest" description="Disordered" evidence="1">
    <location>
        <begin position="32"/>
        <end position="72"/>
    </location>
</feature>
<accession>A0A2J6PNK8</accession>
<feature type="region of interest" description="Disordered" evidence="1">
    <location>
        <begin position="85"/>
        <end position="107"/>
    </location>
</feature>
<dbReference type="Proteomes" id="UP000235672">
    <property type="component" value="Unassembled WGS sequence"/>
</dbReference>
<feature type="chain" id="PRO_5014395223" evidence="2">
    <location>
        <begin position="22"/>
        <end position="140"/>
    </location>
</feature>
<keyword evidence="4" id="KW-1185">Reference proteome</keyword>
<evidence type="ECO:0000313" key="4">
    <source>
        <dbReference type="Proteomes" id="UP000235672"/>
    </source>
</evidence>
<protein>
    <submittedName>
        <fullName evidence="3">Uncharacterized protein</fullName>
    </submittedName>
</protein>
<keyword evidence="2" id="KW-0732">Signal</keyword>
<sequence>MKLLTTLISLFAIFLLVTGSALPDLTSAPSLDANNLANRSPQNKVEGSADANAADQSSASVNNSANTGRSSNSDLLFDIETLETRQGQGSCGSPFECSIPSSANTGRSSDSDLLFDIEMLETRQGQGICGPAHLFVALFF</sequence>
<name>A0A2J6PNK8_9HELO</name>
<dbReference type="EMBL" id="KZ613512">
    <property type="protein sequence ID" value="PMD15612.1"/>
    <property type="molecule type" value="Genomic_DNA"/>
</dbReference>
<evidence type="ECO:0000256" key="2">
    <source>
        <dbReference type="SAM" id="SignalP"/>
    </source>
</evidence>
<evidence type="ECO:0000256" key="1">
    <source>
        <dbReference type="SAM" id="MobiDB-lite"/>
    </source>
</evidence>
<evidence type="ECO:0000313" key="3">
    <source>
        <dbReference type="EMBL" id="PMD15612.1"/>
    </source>
</evidence>
<feature type="compositionally biased region" description="Low complexity" evidence="1">
    <location>
        <begin position="48"/>
        <end position="66"/>
    </location>
</feature>
<reference evidence="3 4" key="1">
    <citation type="submission" date="2016-05" db="EMBL/GenBank/DDBJ databases">
        <title>A degradative enzymes factory behind the ericoid mycorrhizal symbiosis.</title>
        <authorList>
            <consortium name="DOE Joint Genome Institute"/>
            <person name="Martino E."/>
            <person name="Morin E."/>
            <person name="Grelet G."/>
            <person name="Kuo A."/>
            <person name="Kohler A."/>
            <person name="Daghino S."/>
            <person name="Barry K."/>
            <person name="Choi C."/>
            <person name="Cichocki N."/>
            <person name="Clum A."/>
            <person name="Copeland A."/>
            <person name="Hainaut M."/>
            <person name="Haridas S."/>
            <person name="Labutti K."/>
            <person name="Lindquist E."/>
            <person name="Lipzen A."/>
            <person name="Khouja H.-R."/>
            <person name="Murat C."/>
            <person name="Ohm R."/>
            <person name="Olson A."/>
            <person name="Spatafora J."/>
            <person name="Veneault-Fourrey C."/>
            <person name="Henrissat B."/>
            <person name="Grigoriev I."/>
            <person name="Martin F."/>
            <person name="Perotto S."/>
        </authorList>
    </citation>
    <scope>NUCLEOTIDE SEQUENCE [LARGE SCALE GENOMIC DNA]</scope>
    <source>
        <strain evidence="3 4">UAMH 7357</strain>
    </source>
</reference>
<gene>
    <name evidence="3" type="ORF">NA56DRAFT_693233</name>
</gene>
<feature type="compositionally biased region" description="Polar residues" evidence="1">
    <location>
        <begin position="32"/>
        <end position="45"/>
    </location>
</feature>